<evidence type="ECO:0000313" key="1">
    <source>
        <dbReference type="EMBL" id="KAI4389441.1"/>
    </source>
</evidence>
<reference evidence="2" key="1">
    <citation type="journal article" date="2023" name="Front. Plant Sci.">
        <title>Chromosomal-level genome assembly of Melastoma candidum provides insights into trichome evolution.</title>
        <authorList>
            <person name="Zhong Y."/>
            <person name="Wu W."/>
            <person name="Sun C."/>
            <person name="Zou P."/>
            <person name="Liu Y."/>
            <person name="Dai S."/>
            <person name="Zhou R."/>
        </authorList>
    </citation>
    <scope>NUCLEOTIDE SEQUENCE [LARGE SCALE GENOMIC DNA]</scope>
</reference>
<protein>
    <submittedName>
        <fullName evidence="1">Uncharacterized protein</fullName>
    </submittedName>
</protein>
<comment type="caution">
    <text evidence="1">The sequence shown here is derived from an EMBL/GenBank/DDBJ whole genome shotgun (WGS) entry which is preliminary data.</text>
</comment>
<proteinExistence type="predicted"/>
<name>A0ACB9SFZ0_9MYRT</name>
<dbReference type="EMBL" id="CM042880">
    <property type="protein sequence ID" value="KAI4389441.1"/>
    <property type="molecule type" value="Genomic_DNA"/>
</dbReference>
<organism evidence="1 2">
    <name type="scientific">Melastoma candidum</name>
    <dbReference type="NCBI Taxonomy" id="119954"/>
    <lineage>
        <taxon>Eukaryota</taxon>
        <taxon>Viridiplantae</taxon>
        <taxon>Streptophyta</taxon>
        <taxon>Embryophyta</taxon>
        <taxon>Tracheophyta</taxon>
        <taxon>Spermatophyta</taxon>
        <taxon>Magnoliopsida</taxon>
        <taxon>eudicotyledons</taxon>
        <taxon>Gunneridae</taxon>
        <taxon>Pentapetalae</taxon>
        <taxon>rosids</taxon>
        <taxon>malvids</taxon>
        <taxon>Myrtales</taxon>
        <taxon>Melastomataceae</taxon>
        <taxon>Melastomatoideae</taxon>
        <taxon>Melastomateae</taxon>
        <taxon>Melastoma</taxon>
    </lineage>
</organism>
<gene>
    <name evidence="1" type="ORF">MLD38_001669</name>
</gene>
<accession>A0ACB9SFZ0</accession>
<keyword evidence="2" id="KW-1185">Reference proteome</keyword>
<evidence type="ECO:0000313" key="2">
    <source>
        <dbReference type="Proteomes" id="UP001057402"/>
    </source>
</evidence>
<dbReference type="Proteomes" id="UP001057402">
    <property type="component" value="Chromosome 1"/>
</dbReference>
<sequence>MDSGNSSSMQSSSGGDDDVGSKAESSMSMTMHMPMPLFLDHHHSPSLPNYYDLNNTFLPSSLMFDPDCLPHAPYSSQTQQQPQQDSVLSSHLHLDTFRPGPSYTGLGGLAVSSSLSPRQTVLVPQGLTQVQQYPPSLTTTTNEPKKASRNPRKRTRASRKAPTTVLSIDTSNFRAMVQEFTGFPTPPFSGSRKLDMFGSGSIFRSSNHGQHPLSQVFPLRPSAQRFQQPPLINSTDATSNGNPSCIINNALMSTITSSIAQMATTAKPNNAAATAAPLLNLPKHPSGDHQNSITLPDSDILTAFPLLTPNQNPLDTTRSLQLFEANNNMYFQDRLGSKWDDGLQARGIGTTNTDNGNDHSRPSSNEDYGHGTRRAKMN</sequence>